<dbReference type="AlphaFoldDB" id="X0S7Y2"/>
<dbReference type="EMBL" id="BARS01009614">
    <property type="protein sequence ID" value="GAF77119.1"/>
    <property type="molecule type" value="Genomic_DNA"/>
</dbReference>
<feature type="region of interest" description="Disordered" evidence="1">
    <location>
        <begin position="235"/>
        <end position="255"/>
    </location>
</feature>
<dbReference type="InterPro" id="IPR028994">
    <property type="entry name" value="Integrin_alpha_N"/>
</dbReference>
<feature type="compositionally biased region" description="Acidic residues" evidence="1">
    <location>
        <begin position="240"/>
        <end position="249"/>
    </location>
</feature>
<name>X0S7Y2_9ZZZZ</name>
<gene>
    <name evidence="2" type="ORF">S01H1_18039</name>
</gene>
<dbReference type="PANTHER" id="PTHR46580">
    <property type="entry name" value="SENSOR KINASE-RELATED"/>
    <property type="match status" value="1"/>
</dbReference>
<feature type="non-terminal residue" evidence="2">
    <location>
        <position position="337"/>
    </location>
</feature>
<sequence>YVANYLAYPREDAPVCLDAKTRQRITCDPTLYEPAPNRLFLNDSTGRFHEATEIMGLADTTSRSLAVKLLDANSDGHLDLFILSHRSPNLLYLGGADSGLVEAGLFSGVALAPDGSEPEWSQVLTLDADQDGHTDLLFTRRDGGTQLLLNDGHGLFFEGHYQTGLFQPRFPYRATTAVALDVDFSGTIDLLLADTGYEHVRALPVVDTTEVDSAISAQDSSFFVQDSTFTATAVEPAVETQDEPSDPEPDWPFGKAQDKPFDVAQDKPRRILLSDDKHRFYPAGVAPLMILDTTLIIPRVAPLAEVDTRLDFLAGDTLGLLMFPLAPVGEAYNWFTF</sequence>
<evidence type="ECO:0000256" key="1">
    <source>
        <dbReference type="SAM" id="MobiDB-lite"/>
    </source>
</evidence>
<feature type="non-terminal residue" evidence="2">
    <location>
        <position position="1"/>
    </location>
</feature>
<reference evidence="2" key="1">
    <citation type="journal article" date="2014" name="Front. Microbiol.">
        <title>High frequency of phylogenetically diverse reductive dehalogenase-homologous genes in deep subseafloor sedimentary metagenomes.</title>
        <authorList>
            <person name="Kawai M."/>
            <person name="Futagami T."/>
            <person name="Toyoda A."/>
            <person name="Takaki Y."/>
            <person name="Nishi S."/>
            <person name="Hori S."/>
            <person name="Arai W."/>
            <person name="Tsubouchi T."/>
            <person name="Morono Y."/>
            <person name="Uchiyama I."/>
            <person name="Ito T."/>
            <person name="Fujiyama A."/>
            <person name="Inagaki F."/>
            <person name="Takami H."/>
        </authorList>
    </citation>
    <scope>NUCLEOTIDE SEQUENCE</scope>
    <source>
        <strain evidence="2">Expedition CK06-06</strain>
    </source>
</reference>
<evidence type="ECO:0000313" key="2">
    <source>
        <dbReference type="EMBL" id="GAF77119.1"/>
    </source>
</evidence>
<proteinExistence type="predicted"/>
<protein>
    <recommendedName>
        <fullName evidence="3">VCBS repeat-containing protein</fullName>
    </recommendedName>
</protein>
<comment type="caution">
    <text evidence="2">The sequence shown here is derived from an EMBL/GenBank/DDBJ whole genome shotgun (WGS) entry which is preliminary data.</text>
</comment>
<evidence type="ECO:0008006" key="3">
    <source>
        <dbReference type="Google" id="ProtNLM"/>
    </source>
</evidence>
<organism evidence="2">
    <name type="scientific">marine sediment metagenome</name>
    <dbReference type="NCBI Taxonomy" id="412755"/>
    <lineage>
        <taxon>unclassified sequences</taxon>
        <taxon>metagenomes</taxon>
        <taxon>ecological metagenomes</taxon>
    </lineage>
</organism>
<accession>X0S7Y2</accession>
<dbReference type="SUPFAM" id="SSF69318">
    <property type="entry name" value="Integrin alpha N-terminal domain"/>
    <property type="match status" value="1"/>
</dbReference>